<dbReference type="GO" id="GO:0005576">
    <property type="term" value="C:extracellular region"/>
    <property type="evidence" value="ECO:0007669"/>
    <property type="project" value="UniProtKB-SubCell"/>
</dbReference>
<dbReference type="GO" id="GO:0033644">
    <property type="term" value="C:host cell membrane"/>
    <property type="evidence" value="ECO:0007669"/>
    <property type="project" value="UniProtKB-SubCell"/>
</dbReference>
<evidence type="ECO:0000256" key="7">
    <source>
        <dbReference type="SAM" id="MobiDB-lite"/>
    </source>
</evidence>
<gene>
    <name evidence="8" type="ORF">AWP47_07835</name>
</gene>
<sequence length="171" mass="17653">TITPENTLDISSLSSNAVSLIISVAVLLSALRTAETKLGSQLSLIAFDATKSAAENIVRQGLAALSSSITGAVTQVGITGIGAKKTHSGISDQKGALRKNLATAQSLEKELAGSKLGLNKQIDTNITSPQTNSSTKILGKNKLAPDNISLSTEHKTSLSSPDISLQDKIDT</sequence>
<feature type="non-terminal residue" evidence="8">
    <location>
        <position position="1"/>
    </location>
</feature>
<evidence type="ECO:0000256" key="5">
    <source>
        <dbReference type="ARBA" id="ARBA00023026"/>
    </source>
</evidence>
<protein>
    <submittedName>
        <fullName evidence="8">Invasin</fullName>
    </submittedName>
</protein>
<dbReference type="NCBIfam" id="TIGR02101">
    <property type="entry name" value="IpaC_SipC"/>
    <property type="match status" value="1"/>
</dbReference>
<proteinExistence type="inferred from homology"/>
<comment type="similarity">
    <text evidence="6">Belongs to the SctB/SipC family.</text>
</comment>
<comment type="caution">
    <text evidence="8">The sequence shown here is derived from an EMBL/GenBank/DDBJ whole genome shotgun (WGS) entry which is preliminary data.</text>
</comment>
<keyword evidence="3" id="KW-0964">Secreted</keyword>
<evidence type="ECO:0000256" key="6">
    <source>
        <dbReference type="ARBA" id="ARBA00035650"/>
    </source>
</evidence>
<evidence type="ECO:0000313" key="9">
    <source>
        <dbReference type="Proteomes" id="UP000185794"/>
    </source>
</evidence>
<dbReference type="PRINTS" id="PR01608">
    <property type="entry name" value="BACINVASINC"/>
</dbReference>
<evidence type="ECO:0000256" key="1">
    <source>
        <dbReference type="ARBA" id="ARBA00004379"/>
    </source>
</evidence>
<feature type="region of interest" description="Disordered" evidence="7">
    <location>
        <begin position="152"/>
        <end position="171"/>
    </location>
</feature>
<organism evidence="8 9">
    <name type="scientific">Escherichia coli</name>
    <dbReference type="NCBI Taxonomy" id="562"/>
    <lineage>
        <taxon>Bacteria</taxon>
        <taxon>Pseudomonadati</taxon>
        <taxon>Pseudomonadota</taxon>
        <taxon>Gammaproteobacteria</taxon>
        <taxon>Enterobacterales</taxon>
        <taxon>Enterobacteriaceae</taxon>
        <taxon>Escherichia</taxon>
    </lineage>
</organism>
<dbReference type="EMBL" id="LRKC01000114">
    <property type="protein sequence ID" value="OKV13470.1"/>
    <property type="molecule type" value="Genomic_DNA"/>
</dbReference>
<evidence type="ECO:0000313" key="8">
    <source>
        <dbReference type="EMBL" id="OKV13470.1"/>
    </source>
</evidence>
<evidence type="ECO:0000256" key="2">
    <source>
        <dbReference type="ARBA" id="ARBA00004613"/>
    </source>
</evidence>
<dbReference type="InterPro" id="IPR005427">
    <property type="entry name" value="BipC/SctB"/>
</dbReference>
<dbReference type="Proteomes" id="UP000185794">
    <property type="component" value="Unassembled WGS sequence"/>
</dbReference>
<reference evidence="8 9" key="1">
    <citation type="journal article" date="2017" name="Front. Cell. Infect. Microbiol.">
        <title>Chaperone-usher pili loci of human colonization factor-negative enterotoxigenic Escherichia coli.</title>
        <authorList>
            <person name="Del Canto F."/>
            <person name="Vidal R."/>
            <person name="Stine O.C."/>
            <person name="Pop M."/>
        </authorList>
    </citation>
    <scope>NUCLEOTIDE SEQUENCE [LARGE SCALE GENOMIC DNA]</scope>
    <source>
        <strain evidence="8 9">700324</strain>
    </source>
</reference>
<dbReference type="Pfam" id="PF09599">
    <property type="entry name" value="IpaC_SipC"/>
    <property type="match status" value="1"/>
</dbReference>
<dbReference type="AlphaFoldDB" id="A0A854BNQ3"/>
<keyword evidence="4" id="KW-1043">Host membrane</keyword>
<feature type="non-terminal residue" evidence="8">
    <location>
        <position position="171"/>
    </location>
</feature>
<name>A0A854BNQ3_ECOLX</name>
<evidence type="ECO:0000256" key="4">
    <source>
        <dbReference type="ARBA" id="ARBA00022870"/>
    </source>
</evidence>
<comment type="subcellular location">
    <subcellularLocation>
        <location evidence="1">Host membrane</location>
        <topology evidence="1">Single-pass membrane protein</topology>
    </subcellularLocation>
    <subcellularLocation>
        <location evidence="2">Secreted</location>
    </subcellularLocation>
</comment>
<evidence type="ECO:0000256" key="3">
    <source>
        <dbReference type="ARBA" id="ARBA00022525"/>
    </source>
</evidence>
<keyword evidence="5" id="KW-0843">Virulence</keyword>
<accession>A0A854BNQ3</accession>
<keyword evidence="4" id="KW-0472">Membrane</keyword>